<keyword evidence="7" id="KW-1185">Reference proteome</keyword>
<evidence type="ECO:0000259" key="5">
    <source>
        <dbReference type="Pfam" id="PF17853"/>
    </source>
</evidence>
<accession>A0A6N7VSL4</accession>
<evidence type="ECO:0008006" key="8">
    <source>
        <dbReference type="Google" id="ProtNLM"/>
    </source>
</evidence>
<dbReference type="InterPro" id="IPR012914">
    <property type="entry name" value="PucR_dom"/>
</dbReference>
<evidence type="ECO:0000259" key="3">
    <source>
        <dbReference type="Pfam" id="PF07905"/>
    </source>
</evidence>
<dbReference type="InterPro" id="IPR042070">
    <property type="entry name" value="PucR_C-HTH_sf"/>
</dbReference>
<dbReference type="InterPro" id="IPR041522">
    <property type="entry name" value="CdaR_GGDEF"/>
</dbReference>
<keyword evidence="2" id="KW-0175">Coiled coil</keyword>
<protein>
    <recommendedName>
        <fullName evidence="8">PucR family transcriptional regulator</fullName>
    </recommendedName>
</protein>
<evidence type="ECO:0000256" key="1">
    <source>
        <dbReference type="ARBA" id="ARBA00006754"/>
    </source>
</evidence>
<evidence type="ECO:0000313" key="7">
    <source>
        <dbReference type="Proteomes" id="UP000441925"/>
    </source>
</evidence>
<dbReference type="InterPro" id="IPR025736">
    <property type="entry name" value="PucR_C-HTH_dom"/>
</dbReference>
<organism evidence="6 7">
    <name type="scientific">Anaerococcus porci</name>
    <dbReference type="NCBI Taxonomy" id="2652269"/>
    <lineage>
        <taxon>Bacteria</taxon>
        <taxon>Bacillati</taxon>
        <taxon>Bacillota</taxon>
        <taxon>Tissierellia</taxon>
        <taxon>Tissierellales</taxon>
        <taxon>Peptoniphilaceae</taxon>
        <taxon>Anaerococcus</taxon>
    </lineage>
</organism>
<comment type="caution">
    <text evidence="6">The sequence shown here is derived from an EMBL/GenBank/DDBJ whole genome shotgun (WGS) entry which is preliminary data.</text>
</comment>
<evidence type="ECO:0000313" key="6">
    <source>
        <dbReference type="EMBL" id="MSS77054.1"/>
    </source>
</evidence>
<dbReference type="RefSeq" id="WP_154538904.1">
    <property type="nucleotide sequence ID" value="NZ_VULQ01000001.1"/>
</dbReference>
<dbReference type="Pfam" id="PF17853">
    <property type="entry name" value="GGDEF_2"/>
    <property type="match status" value="1"/>
</dbReference>
<sequence>MENYLTVRELVDKNYINKSTLIAGRDGLENKAKNILILETPDGMDWLKGNELVLTAGYAFTSNEQYKENLIKTAHEKNVAAIGIKVGRYFGSISDELINEANKYCIPVFLLERETVYSDLVNRFYDLLFNKVNDNILNILKSYYKLLSKQTDGVCMEEIISEVRKLTGLDVCYEKFSELLGNSMIKSNYYIPLKHRGYIFAYLIVKGKNKEDLTDFQESCINYAISLLKNIVISEQNILLAQSANNRIITEILLSGQKLDERFRDSILSYMGWYEESYYAIYFKWLNSRESNSRIRQIMEFSLNEKFLFTEDGNNMVTFVFSKNDPISDLIKRIAATYKDLKIGVSTLKNRLENINQAYKEACNICNISKEQVDTLDNSVNFKILLEILENEEMKLYLFDILEKLKNYDDEHNAELLNTLSTYIRNNLSKKESSEKLHIHVETLRYRLLRISKITGLDTSRLDDLFILKLISHLSIYDFS</sequence>
<dbReference type="InterPro" id="IPR051448">
    <property type="entry name" value="CdaR-like_regulators"/>
</dbReference>
<feature type="coiled-coil region" evidence="2">
    <location>
        <begin position="338"/>
        <end position="365"/>
    </location>
</feature>
<feature type="domain" description="Purine catabolism PurC-like" evidence="3">
    <location>
        <begin position="10"/>
        <end position="126"/>
    </location>
</feature>
<evidence type="ECO:0000256" key="2">
    <source>
        <dbReference type="SAM" id="Coils"/>
    </source>
</evidence>
<dbReference type="Pfam" id="PF13556">
    <property type="entry name" value="HTH_30"/>
    <property type="match status" value="1"/>
</dbReference>
<comment type="similarity">
    <text evidence="1">Belongs to the CdaR family.</text>
</comment>
<dbReference type="Gene3D" id="1.10.10.2840">
    <property type="entry name" value="PucR C-terminal helix-turn-helix domain"/>
    <property type="match status" value="1"/>
</dbReference>
<proteinExistence type="inferred from homology"/>
<gene>
    <name evidence="6" type="ORF">FYJ26_01160</name>
</gene>
<dbReference type="Pfam" id="PF07905">
    <property type="entry name" value="PucR"/>
    <property type="match status" value="1"/>
</dbReference>
<dbReference type="Proteomes" id="UP000441925">
    <property type="component" value="Unassembled WGS sequence"/>
</dbReference>
<dbReference type="PANTHER" id="PTHR33744">
    <property type="entry name" value="CARBOHYDRATE DIACID REGULATOR"/>
    <property type="match status" value="1"/>
</dbReference>
<dbReference type="PANTHER" id="PTHR33744:SF1">
    <property type="entry name" value="DNA-BINDING TRANSCRIPTIONAL ACTIVATOR ADER"/>
    <property type="match status" value="1"/>
</dbReference>
<evidence type="ECO:0000259" key="4">
    <source>
        <dbReference type="Pfam" id="PF13556"/>
    </source>
</evidence>
<feature type="domain" description="PucR C-terminal helix-turn-helix" evidence="4">
    <location>
        <begin position="416"/>
        <end position="470"/>
    </location>
</feature>
<name>A0A6N7VSL4_9FIRM</name>
<dbReference type="EMBL" id="VULQ01000001">
    <property type="protein sequence ID" value="MSS77054.1"/>
    <property type="molecule type" value="Genomic_DNA"/>
</dbReference>
<dbReference type="AlphaFoldDB" id="A0A6N7VSL4"/>
<reference evidence="6 7" key="1">
    <citation type="submission" date="2019-08" db="EMBL/GenBank/DDBJ databases">
        <title>In-depth cultivation of the pig gut microbiome towards novel bacterial diversity and tailored functional studies.</title>
        <authorList>
            <person name="Wylensek D."/>
            <person name="Hitch T.C.A."/>
            <person name="Clavel T."/>
        </authorList>
    </citation>
    <scope>NUCLEOTIDE SEQUENCE [LARGE SCALE GENOMIC DNA]</scope>
    <source>
        <strain evidence="6 7">WCA-380-WT-2B</strain>
    </source>
</reference>
<feature type="domain" description="CdaR GGDEF-like" evidence="5">
    <location>
        <begin position="269"/>
        <end position="363"/>
    </location>
</feature>